<name>A0A1W0WIR9_HYPEX</name>
<evidence type="ECO:0000256" key="1">
    <source>
        <dbReference type="SAM" id="SignalP"/>
    </source>
</evidence>
<dbReference type="Proteomes" id="UP000192578">
    <property type="component" value="Unassembled WGS sequence"/>
</dbReference>
<dbReference type="OrthoDB" id="10006939at2759"/>
<dbReference type="AlphaFoldDB" id="A0A1W0WIR9"/>
<comment type="caution">
    <text evidence="2">The sequence shown here is derived from an EMBL/GenBank/DDBJ whole genome shotgun (WGS) entry which is preliminary data.</text>
</comment>
<dbReference type="EMBL" id="MTYJ01000095">
    <property type="protein sequence ID" value="OQV15052.1"/>
    <property type="molecule type" value="Genomic_DNA"/>
</dbReference>
<sequence>MNFLLLSLIVGFAVVMLSNAQIPGQEKCPTCDACPTVGAQPDAAVIRRQVAVNAARARTNVQVKAINGRRSARKQAISGGGLGPETTPCVPCTPCGDSGSDLRSQVWRIINRNLAAKKRLKRKTHLLSDKQVAQRVLKVPWLLEHFKEGKWRYIVSIDETWRYMSHVNGRQRIYYNFREQESSQSWLKHCRLRSSQQKSQFFLLYEACPEAAVQKDIPKLYGTDAKHVALHHDSAAAHTALDTFRSLQYKM</sequence>
<evidence type="ECO:0000313" key="2">
    <source>
        <dbReference type="EMBL" id="OQV15052.1"/>
    </source>
</evidence>
<keyword evidence="1" id="KW-0732">Signal</keyword>
<protein>
    <recommendedName>
        <fullName evidence="4">ISXO2-like transposase domain-containing protein</fullName>
    </recommendedName>
</protein>
<gene>
    <name evidence="2" type="ORF">BV898_10811</name>
</gene>
<feature type="signal peptide" evidence="1">
    <location>
        <begin position="1"/>
        <end position="20"/>
    </location>
</feature>
<keyword evidence="3" id="KW-1185">Reference proteome</keyword>
<evidence type="ECO:0008006" key="4">
    <source>
        <dbReference type="Google" id="ProtNLM"/>
    </source>
</evidence>
<reference evidence="3" key="1">
    <citation type="submission" date="2017-01" db="EMBL/GenBank/DDBJ databases">
        <title>Comparative genomics of anhydrobiosis in the tardigrade Hypsibius dujardini.</title>
        <authorList>
            <person name="Yoshida Y."/>
            <person name="Koutsovoulos G."/>
            <person name="Laetsch D."/>
            <person name="Stevens L."/>
            <person name="Kumar S."/>
            <person name="Horikawa D."/>
            <person name="Ishino K."/>
            <person name="Komine S."/>
            <person name="Tomita M."/>
            <person name="Blaxter M."/>
            <person name="Arakawa K."/>
        </authorList>
    </citation>
    <scope>NUCLEOTIDE SEQUENCE [LARGE SCALE GENOMIC DNA]</scope>
    <source>
        <strain evidence="3">Z151</strain>
    </source>
</reference>
<proteinExistence type="predicted"/>
<accession>A0A1W0WIR9</accession>
<evidence type="ECO:0000313" key="3">
    <source>
        <dbReference type="Proteomes" id="UP000192578"/>
    </source>
</evidence>
<feature type="chain" id="PRO_5013026260" description="ISXO2-like transposase domain-containing protein" evidence="1">
    <location>
        <begin position="21"/>
        <end position="251"/>
    </location>
</feature>
<organism evidence="2 3">
    <name type="scientific">Hypsibius exemplaris</name>
    <name type="common">Freshwater tardigrade</name>
    <dbReference type="NCBI Taxonomy" id="2072580"/>
    <lineage>
        <taxon>Eukaryota</taxon>
        <taxon>Metazoa</taxon>
        <taxon>Ecdysozoa</taxon>
        <taxon>Tardigrada</taxon>
        <taxon>Eutardigrada</taxon>
        <taxon>Parachela</taxon>
        <taxon>Hypsibioidea</taxon>
        <taxon>Hypsibiidae</taxon>
        <taxon>Hypsibius</taxon>
    </lineage>
</organism>